<accession>A0A2R8B7T2</accession>
<gene>
    <name evidence="2" type="ORF">DEA8626_02247</name>
</gene>
<evidence type="ECO:0000313" key="2">
    <source>
        <dbReference type="EMBL" id="SPH18705.1"/>
    </source>
</evidence>
<proteinExistence type="predicted"/>
<name>A0A2R8B7T2_9RHOB</name>
<evidence type="ECO:0000259" key="1">
    <source>
        <dbReference type="Pfam" id="PF09937"/>
    </source>
</evidence>
<dbReference type="Pfam" id="PF09937">
    <property type="entry name" value="DUF2169"/>
    <property type="match status" value="1"/>
</dbReference>
<evidence type="ECO:0000313" key="3">
    <source>
        <dbReference type="Proteomes" id="UP000244924"/>
    </source>
</evidence>
<sequence>MRILNQTRYVHQFTMGMDKAGREYLSLVVKGTFTFPERSSDQPRPAEEQRPLVMADEFTGAPGFSATLWESDFAFRKPRCDVVLQGAAHAPGGRPAERVRVGVKVGGWSKQFDVVGQREWRVVGPAITATKPYPFTRQPFSYDTAFGGPDRSDPDDKAPPVYAANPVGCGFGTVGGQAKLPGQPLPNTEEVGEEVTSPYGRYRPMALGPVGRGWPERLRYGGTYDENWERNIFPFLPPDFDERNFQMSPEDQQVAFPRGGTPVILVGLTPRGREEFRLPETALPIRVFRGRETCFDARALPDTLIFDTEARIFMLAWRIWVPMRRIITEFTEAWIGEPTPAMLRAFATGKRYVRAVSTAEEEA</sequence>
<dbReference type="OrthoDB" id="237820at2"/>
<dbReference type="InterPro" id="IPR018683">
    <property type="entry name" value="DUF2169"/>
</dbReference>
<dbReference type="AlphaFoldDB" id="A0A2R8B7T2"/>
<keyword evidence="3" id="KW-1185">Reference proteome</keyword>
<reference evidence="2 3" key="1">
    <citation type="submission" date="2018-03" db="EMBL/GenBank/DDBJ databases">
        <authorList>
            <person name="Keele B.F."/>
        </authorList>
    </citation>
    <scope>NUCLEOTIDE SEQUENCE [LARGE SCALE GENOMIC DNA]</scope>
    <source>
        <strain evidence="2 3">CECT 8626</strain>
    </source>
</reference>
<dbReference type="RefSeq" id="WP_108853026.1">
    <property type="nucleotide sequence ID" value="NZ_OMOQ01000001.1"/>
</dbReference>
<protein>
    <recommendedName>
        <fullName evidence="1">DUF2169 domain-containing protein</fullName>
    </recommendedName>
</protein>
<organism evidence="2 3">
    <name type="scientific">Albidovulum aquaemixtae</name>
    <dbReference type="NCBI Taxonomy" id="1542388"/>
    <lineage>
        <taxon>Bacteria</taxon>
        <taxon>Pseudomonadati</taxon>
        <taxon>Pseudomonadota</taxon>
        <taxon>Alphaproteobacteria</taxon>
        <taxon>Rhodobacterales</taxon>
        <taxon>Paracoccaceae</taxon>
        <taxon>Albidovulum</taxon>
    </lineage>
</organism>
<dbReference type="Proteomes" id="UP000244924">
    <property type="component" value="Unassembled WGS sequence"/>
</dbReference>
<feature type="domain" description="DUF2169" evidence="1">
    <location>
        <begin position="21"/>
        <end position="318"/>
    </location>
</feature>
<dbReference type="EMBL" id="OMOQ01000001">
    <property type="protein sequence ID" value="SPH18705.1"/>
    <property type="molecule type" value="Genomic_DNA"/>
</dbReference>